<feature type="compositionally biased region" description="Basic and acidic residues" evidence="1">
    <location>
        <begin position="420"/>
        <end position="437"/>
    </location>
</feature>
<reference evidence="3" key="1">
    <citation type="submission" date="2022-01" db="EMBL/GenBank/DDBJ databases">
        <title>Comparative genomics reveals a dynamic genome evolution in the ectomycorrhizal milk-cap (Lactarius) mushrooms.</title>
        <authorList>
            <consortium name="DOE Joint Genome Institute"/>
            <person name="Lebreton A."/>
            <person name="Tang N."/>
            <person name="Kuo A."/>
            <person name="LaButti K."/>
            <person name="Drula E."/>
            <person name="Barry K."/>
            <person name="Clum A."/>
            <person name="Lipzen A."/>
            <person name="Mousain D."/>
            <person name="Ng V."/>
            <person name="Wang R."/>
            <person name="Wang X."/>
            <person name="Dai Y."/>
            <person name="Henrissat B."/>
            <person name="Grigoriev I.V."/>
            <person name="Guerin-Laguette A."/>
            <person name="Yu F."/>
            <person name="Martin F.M."/>
        </authorList>
    </citation>
    <scope>NUCLEOTIDE SEQUENCE</scope>
    <source>
        <strain evidence="3">QP</strain>
    </source>
</reference>
<feature type="compositionally biased region" description="Polar residues" evidence="1">
    <location>
        <begin position="12"/>
        <end position="23"/>
    </location>
</feature>
<feature type="compositionally biased region" description="Low complexity" evidence="1">
    <location>
        <begin position="499"/>
        <end position="508"/>
    </location>
</feature>
<keyword evidence="2" id="KW-0472">Membrane</keyword>
<keyword evidence="2" id="KW-1133">Transmembrane helix</keyword>
<keyword evidence="2" id="KW-0812">Transmembrane</keyword>
<dbReference type="EMBL" id="JAKELL010000007">
    <property type="protein sequence ID" value="KAH8997325.1"/>
    <property type="molecule type" value="Genomic_DNA"/>
</dbReference>
<name>A0AAD4LL80_9AGAM</name>
<feature type="compositionally biased region" description="Low complexity" evidence="1">
    <location>
        <begin position="166"/>
        <end position="185"/>
    </location>
</feature>
<proteinExistence type="predicted"/>
<evidence type="ECO:0000313" key="4">
    <source>
        <dbReference type="Proteomes" id="UP001201163"/>
    </source>
</evidence>
<feature type="region of interest" description="Disordered" evidence="1">
    <location>
        <begin position="1"/>
        <end position="99"/>
    </location>
</feature>
<protein>
    <submittedName>
        <fullName evidence="3">Uncharacterized protein</fullName>
    </submittedName>
</protein>
<feature type="transmembrane region" description="Helical" evidence="2">
    <location>
        <begin position="816"/>
        <end position="835"/>
    </location>
</feature>
<feature type="compositionally biased region" description="Acidic residues" evidence="1">
    <location>
        <begin position="571"/>
        <end position="585"/>
    </location>
</feature>
<feature type="region of interest" description="Disordered" evidence="1">
    <location>
        <begin position="491"/>
        <end position="585"/>
    </location>
</feature>
<evidence type="ECO:0000313" key="3">
    <source>
        <dbReference type="EMBL" id="KAH8997325.1"/>
    </source>
</evidence>
<feature type="region of interest" description="Disordered" evidence="1">
    <location>
        <begin position="166"/>
        <end position="189"/>
    </location>
</feature>
<sequence>MAAPTEAFPAGESNTGGRYTHSSLPGDPSSDVDSYGNQSSIGLGLPPPPRHVSVGFDTGNYQVEGRRRVRSVHGTGASSGRLQPPRHAQTMRRRTLTTADPVKSLGADKGRWLTGSVESSSLDEVEPGVFSDEYDLSHEDPKILEDVQRALKLKLRREARLQAARVNGSSVSTSSRSSPVRYSLPPLNPQASRIANPSLESELDFSPSVGIDRLHPVPTSVDDGATLDWGGTLSEEDKTDRKWSLSITKRRHKDKPLPVLSKDTLEKQEAAFADKISRIKAFAQPHTLKKAVITADQLRRRYAFLSDSQKTDPKASNPILTVVKWHAGLDPLVQATLEQAEPLTWLKHLRAKRPGRGPRFPWHVTSLLFEERVRAQARLAAMAMETIPEDVLNNLDSPSLSPEQAHASSSYHHLFAHGTRDHLHPSLSRRRSDDGRISFEPITEPSRKPVDDSRQSSLYSGFFNGSRTRGASSSRSSSRIYLRDLAARVRRKGNESDEASSSHPSASEENGRDEPGKKHGTRKRFFKPLDLDLVPRSQSKDEQKVAGEEDAPVEWTRPRTSLPSSPQPSLTEEEAQVDEEAEQEEYERRAELLEGALAQNQRNRYLLQRIAGGIKEYEAVQLKMSKALGLTYDPLPPELTDAFSHDPAVVTGSTRQKRGWQAVEDIHDNIVRQRNTVQTYLQQTCHVEITPPASVLDSPLQSLQQSLDALERRRGLISQKVQEVTETLARTKELHTSVKTEYNTAMAHTSSVYPELWEFGMDALTILLDSVTPFWRNYGKVIGVDAQDFLIIPWYRNEFTGEAERYPIKALPRRSFRHWVALILFCFSTLAVLILQARAACSFSSLYRLPFNASPGLWWVSVPLFGVLALILWVAVLVEMCIVGAQFAVVLWWIGWHARIVD</sequence>
<dbReference type="AlphaFoldDB" id="A0AAD4LL80"/>
<feature type="transmembrane region" description="Helical" evidence="2">
    <location>
        <begin position="882"/>
        <end position="901"/>
    </location>
</feature>
<evidence type="ECO:0000256" key="1">
    <source>
        <dbReference type="SAM" id="MobiDB-lite"/>
    </source>
</evidence>
<feature type="compositionally biased region" description="Basic and acidic residues" evidence="1">
    <location>
        <begin position="538"/>
        <end position="547"/>
    </location>
</feature>
<keyword evidence="4" id="KW-1185">Reference proteome</keyword>
<gene>
    <name evidence="3" type="ORF">EDB92DRAFT_2052299</name>
</gene>
<feature type="compositionally biased region" description="Basic and acidic residues" evidence="1">
    <location>
        <begin position="445"/>
        <end position="454"/>
    </location>
</feature>
<comment type="caution">
    <text evidence="3">The sequence shown here is derived from an EMBL/GenBank/DDBJ whole genome shotgun (WGS) entry which is preliminary data.</text>
</comment>
<evidence type="ECO:0000256" key="2">
    <source>
        <dbReference type="SAM" id="Phobius"/>
    </source>
</evidence>
<feature type="transmembrane region" description="Helical" evidence="2">
    <location>
        <begin position="856"/>
        <end position="876"/>
    </location>
</feature>
<organism evidence="3 4">
    <name type="scientific">Lactarius akahatsu</name>
    <dbReference type="NCBI Taxonomy" id="416441"/>
    <lineage>
        <taxon>Eukaryota</taxon>
        <taxon>Fungi</taxon>
        <taxon>Dikarya</taxon>
        <taxon>Basidiomycota</taxon>
        <taxon>Agaricomycotina</taxon>
        <taxon>Agaricomycetes</taxon>
        <taxon>Russulales</taxon>
        <taxon>Russulaceae</taxon>
        <taxon>Lactarius</taxon>
    </lineage>
</organism>
<feature type="region of interest" description="Disordered" evidence="1">
    <location>
        <begin position="420"/>
        <end position="455"/>
    </location>
</feature>
<accession>A0AAD4LL80</accession>
<dbReference type="Proteomes" id="UP001201163">
    <property type="component" value="Unassembled WGS sequence"/>
</dbReference>
<feature type="compositionally biased region" description="Polar residues" evidence="1">
    <location>
        <begin position="31"/>
        <end position="41"/>
    </location>
</feature>
<feature type="compositionally biased region" description="Low complexity" evidence="1">
    <location>
        <begin position="558"/>
        <end position="570"/>
    </location>
</feature>